<dbReference type="Gene3D" id="3.40.1210.10">
    <property type="entry name" value="Survival protein SurE-like phosphatase/nucleotidase"/>
    <property type="match status" value="1"/>
</dbReference>
<organism evidence="6 7">
    <name type="scientific">Acer yangbiense</name>
    <dbReference type="NCBI Taxonomy" id="1000413"/>
    <lineage>
        <taxon>Eukaryota</taxon>
        <taxon>Viridiplantae</taxon>
        <taxon>Streptophyta</taxon>
        <taxon>Embryophyta</taxon>
        <taxon>Tracheophyta</taxon>
        <taxon>Spermatophyta</taxon>
        <taxon>Magnoliopsida</taxon>
        <taxon>eudicotyledons</taxon>
        <taxon>Gunneridae</taxon>
        <taxon>Pentapetalae</taxon>
        <taxon>rosids</taxon>
        <taxon>malvids</taxon>
        <taxon>Sapindales</taxon>
        <taxon>Sapindaceae</taxon>
        <taxon>Hippocastanoideae</taxon>
        <taxon>Acereae</taxon>
        <taxon>Acer</taxon>
    </lineage>
</organism>
<dbReference type="PANTHER" id="PTHR30457">
    <property type="entry name" value="5'-NUCLEOTIDASE SURE"/>
    <property type="match status" value="1"/>
</dbReference>
<reference evidence="7" key="1">
    <citation type="journal article" date="2019" name="Gigascience">
        <title>De novo genome assembly of the endangered Acer yangbiense, a plant species with extremely small populations endemic to Yunnan Province, China.</title>
        <authorList>
            <person name="Yang J."/>
            <person name="Wariss H.M."/>
            <person name="Tao L."/>
            <person name="Zhang R."/>
            <person name="Yun Q."/>
            <person name="Hollingsworth P."/>
            <person name="Dao Z."/>
            <person name="Luo G."/>
            <person name="Guo H."/>
            <person name="Ma Y."/>
            <person name="Sun W."/>
        </authorList>
    </citation>
    <scope>NUCLEOTIDE SEQUENCE [LARGE SCALE GENOMIC DNA]</scope>
    <source>
        <strain evidence="7">cv. Malutang</strain>
    </source>
</reference>
<dbReference type="InterPro" id="IPR036523">
    <property type="entry name" value="SurE-like_sf"/>
</dbReference>
<evidence type="ECO:0000256" key="4">
    <source>
        <dbReference type="SAM" id="MobiDB-lite"/>
    </source>
</evidence>
<gene>
    <name evidence="6" type="ORF">EZV62_009355</name>
</gene>
<protein>
    <recommendedName>
        <fullName evidence="5">Survival protein SurE-like phosphatase/nucleotidase domain-containing protein</fullName>
    </recommendedName>
</protein>
<dbReference type="InterPro" id="IPR030048">
    <property type="entry name" value="SurE"/>
</dbReference>
<dbReference type="Proteomes" id="UP000323000">
    <property type="component" value="Chromosome 3"/>
</dbReference>
<feature type="region of interest" description="Disordered" evidence="4">
    <location>
        <begin position="52"/>
        <end position="74"/>
    </location>
</feature>
<comment type="caution">
    <text evidence="6">The sequence shown here is derived from an EMBL/GenBank/DDBJ whole genome shotgun (WGS) entry which is preliminary data.</text>
</comment>
<dbReference type="SUPFAM" id="SSF64167">
    <property type="entry name" value="SurE-like"/>
    <property type="match status" value="1"/>
</dbReference>
<name>A0A5C7IFF9_9ROSI</name>
<evidence type="ECO:0000256" key="3">
    <source>
        <dbReference type="ARBA" id="ARBA00022801"/>
    </source>
</evidence>
<dbReference type="InterPro" id="IPR002828">
    <property type="entry name" value="SurE-like_Pase/nucleotidase"/>
</dbReference>
<dbReference type="OrthoDB" id="202825at2759"/>
<dbReference type="Pfam" id="PF01975">
    <property type="entry name" value="SurE"/>
    <property type="match status" value="1"/>
</dbReference>
<dbReference type="GO" id="GO:0046872">
    <property type="term" value="F:metal ion binding"/>
    <property type="evidence" value="ECO:0007669"/>
    <property type="project" value="UniProtKB-KW"/>
</dbReference>
<proteinExistence type="inferred from homology"/>
<dbReference type="EMBL" id="VAHF01000003">
    <property type="protein sequence ID" value="TXG68080.1"/>
    <property type="molecule type" value="Genomic_DNA"/>
</dbReference>
<comment type="similarity">
    <text evidence="1">Belongs to the SurE nucleotidase family.</text>
</comment>
<keyword evidence="3" id="KW-0378">Hydrolase</keyword>
<evidence type="ECO:0000256" key="1">
    <source>
        <dbReference type="ARBA" id="ARBA00011062"/>
    </source>
</evidence>
<evidence type="ECO:0000259" key="5">
    <source>
        <dbReference type="Pfam" id="PF01975"/>
    </source>
</evidence>
<feature type="domain" description="Survival protein SurE-like phosphatase/nucleotidase" evidence="5">
    <location>
        <begin position="73"/>
        <end position="240"/>
    </location>
</feature>
<evidence type="ECO:0000313" key="6">
    <source>
        <dbReference type="EMBL" id="TXG68080.1"/>
    </source>
</evidence>
<dbReference type="GO" id="GO:0008252">
    <property type="term" value="F:nucleotidase activity"/>
    <property type="evidence" value="ECO:0007669"/>
    <property type="project" value="InterPro"/>
</dbReference>
<evidence type="ECO:0000256" key="2">
    <source>
        <dbReference type="ARBA" id="ARBA00022723"/>
    </source>
</evidence>
<keyword evidence="2" id="KW-0479">Metal-binding</keyword>
<keyword evidence="7" id="KW-1185">Reference proteome</keyword>
<sequence length="321" mass="35442">MSWSSNPKLIDPWSSFPLKVVAGIDWPKNSFRSLPSSLRVVLGSSVVKRVQPRPKENESYESNGKLSSADVDDQESPGLTLLVDALLRNRLFNVHVCAPQSDKSVSGHSLTVKETLAATSVELSGATAYADCVSLALSGALFSWSKPILVISGINKGSSCGQKMFYSGAFAGAREALISGVSSLCILLNWKKDVNCETDLKDATNVCLPLIYAAVKDIEKGNFPKGCLLNVDIPSCPLTNKLVMRAISRLLSSMKSVKSWRFPKGNSFSEGVWSRDFCYFASLSFESHLYGYEDVRFQVKNDLWIYGFMNFVYMYRVIFCL</sequence>
<evidence type="ECO:0000313" key="7">
    <source>
        <dbReference type="Proteomes" id="UP000323000"/>
    </source>
</evidence>
<accession>A0A5C7IFF9</accession>
<dbReference type="AlphaFoldDB" id="A0A5C7IFF9"/>
<dbReference type="PANTHER" id="PTHR30457:SF16">
    <property type="entry name" value="SURVIVAL PROTEIN SURE-LIKE PHOSPHATASE_NUCLEOTIDASE DOMAIN-CONTAINING PROTEIN"/>
    <property type="match status" value="1"/>
</dbReference>